<evidence type="ECO:0000256" key="5">
    <source>
        <dbReference type="ARBA" id="ARBA00022490"/>
    </source>
</evidence>
<dbReference type="EC" id="4.3.3.7" evidence="4 12"/>
<dbReference type="EMBL" id="JANRMI010000001">
    <property type="protein sequence ID" value="MDG0814877.1"/>
    <property type="molecule type" value="Genomic_DNA"/>
</dbReference>
<dbReference type="SMART" id="SM01130">
    <property type="entry name" value="DHDPS"/>
    <property type="match status" value="1"/>
</dbReference>
<protein>
    <recommendedName>
        <fullName evidence="4 12">4-hydroxy-tetrahydrodipicolinate synthase</fullName>
        <shortName evidence="12">HTPA synthase</shortName>
        <ecNumber evidence="4 12">4.3.3.7</ecNumber>
    </recommendedName>
</protein>
<dbReference type="InterPro" id="IPR002220">
    <property type="entry name" value="DapA-like"/>
</dbReference>
<dbReference type="PRINTS" id="PR00146">
    <property type="entry name" value="DHPICSNTHASE"/>
</dbReference>
<evidence type="ECO:0000256" key="11">
    <source>
        <dbReference type="ARBA" id="ARBA00047836"/>
    </source>
</evidence>
<feature type="site" description="Part of a proton relay during catalysis" evidence="12">
    <location>
        <position position="45"/>
    </location>
</feature>
<comment type="function">
    <text evidence="1 12">Catalyzes the condensation of (S)-aspartate-beta-semialdehyde [(S)-ASA] and pyruvate to 4-hydroxy-tetrahydrodipicolinate (HTPA).</text>
</comment>
<evidence type="ECO:0000256" key="3">
    <source>
        <dbReference type="ARBA" id="ARBA00007592"/>
    </source>
</evidence>
<dbReference type="InterPro" id="IPR020625">
    <property type="entry name" value="Schiff_base-form_aldolases_AS"/>
</dbReference>
<evidence type="ECO:0000256" key="12">
    <source>
        <dbReference type="HAMAP-Rule" id="MF_00418"/>
    </source>
</evidence>
<keyword evidence="5 12" id="KW-0963">Cytoplasm</keyword>
<keyword evidence="6 12" id="KW-0028">Amino-acid biosynthesis</keyword>
<dbReference type="HAMAP" id="MF_00418">
    <property type="entry name" value="DapA"/>
    <property type="match status" value="1"/>
</dbReference>
<dbReference type="RefSeq" id="WP_277576360.1">
    <property type="nucleotide sequence ID" value="NZ_JANRMI010000001.1"/>
</dbReference>
<dbReference type="SUPFAM" id="SSF51569">
    <property type="entry name" value="Aldolase"/>
    <property type="match status" value="1"/>
</dbReference>
<dbReference type="InterPro" id="IPR013785">
    <property type="entry name" value="Aldolase_TIM"/>
</dbReference>
<dbReference type="NCBIfam" id="TIGR00674">
    <property type="entry name" value="dapA"/>
    <property type="match status" value="1"/>
</dbReference>
<comment type="caution">
    <text evidence="14">The sequence shown here is derived from an EMBL/GenBank/DDBJ whole genome shotgun (WGS) entry which is preliminary data.</text>
</comment>
<dbReference type="PIRSF" id="PIRSF001365">
    <property type="entry name" value="DHDPS"/>
    <property type="match status" value="1"/>
</dbReference>
<comment type="catalytic activity">
    <reaction evidence="11 12">
        <text>L-aspartate 4-semialdehyde + pyruvate = (2S,4S)-4-hydroxy-2,3,4,5-tetrahydrodipicolinate + H2O + H(+)</text>
        <dbReference type="Rhea" id="RHEA:34171"/>
        <dbReference type="ChEBI" id="CHEBI:15361"/>
        <dbReference type="ChEBI" id="CHEBI:15377"/>
        <dbReference type="ChEBI" id="CHEBI:15378"/>
        <dbReference type="ChEBI" id="CHEBI:67139"/>
        <dbReference type="ChEBI" id="CHEBI:537519"/>
        <dbReference type="EC" id="4.3.3.7"/>
    </reaction>
</comment>
<dbReference type="PROSITE" id="PS00666">
    <property type="entry name" value="DHDPS_2"/>
    <property type="match status" value="1"/>
</dbReference>
<keyword evidence="7 12" id="KW-0220">Diaminopimelate biosynthesis</keyword>
<comment type="subunit">
    <text evidence="12">Homotetramer; dimer of dimers.</text>
</comment>
<feature type="binding site" evidence="12">
    <location>
        <position position="46"/>
    </location>
    <ligand>
        <name>pyruvate</name>
        <dbReference type="ChEBI" id="CHEBI:15361"/>
    </ligand>
</feature>
<evidence type="ECO:0000313" key="14">
    <source>
        <dbReference type="EMBL" id="MDG0814877.1"/>
    </source>
</evidence>
<dbReference type="Gene3D" id="3.20.20.70">
    <property type="entry name" value="Aldolase class I"/>
    <property type="match status" value="1"/>
</dbReference>
<proteinExistence type="inferred from homology"/>
<sequence length="294" mass="31851">MKNFKGTFTALLTPFKNGKIDFGSIDRLVKHQLANGVDGFVINGTTAESPTLTETEKVELFKYVRKMVGDKVPLIMGTGSNDTAKTIEDSKKAESLGADAILVVVPYYNKPPQRGLYEHFKAVASSVKIPTILYNVPGRTITSLATETIRDLSKVPGIIGIKEATGKVDFAEEIIKACGKEFVMLSGDDGTYVEFLGVGGHGVISVATHVIPKQMAQWKAWAAEGAMDKARQDIAKYNDLINLLFVEANPIPVKKAVQLMGLIDSAEMRLPLVELGEEHSAKLKAEMTKVGVLA</sequence>
<dbReference type="GO" id="GO:0008840">
    <property type="term" value="F:4-hydroxy-tetrahydrodipicolinate synthase activity"/>
    <property type="evidence" value="ECO:0007669"/>
    <property type="project" value="UniProtKB-EC"/>
</dbReference>
<evidence type="ECO:0000256" key="4">
    <source>
        <dbReference type="ARBA" id="ARBA00012086"/>
    </source>
</evidence>
<feature type="active site" description="Schiff-base intermediate with substrate" evidence="12">
    <location>
        <position position="162"/>
    </location>
</feature>
<comment type="caution">
    <text evidence="12">Was originally thought to be a dihydrodipicolinate synthase (DHDPS), catalyzing the condensation of (S)-aspartate-beta-semialdehyde [(S)-ASA] and pyruvate to dihydrodipicolinate (DHDP). However, it was shown in E.coli that the product of the enzymatic reaction is not dihydrodipicolinate but in fact (4S)-4-hydroxy-2,3,4,5-tetrahydro-(2S)-dipicolinic acid (HTPA), and that the consecutive dehydration reaction leading to DHDP is not spontaneous but catalyzed by DapB.</text>
</comment>
<dbReference type="Proteomes" id="UP001152321">
    <property type="component" value="Unassembled WGS sequence"/>
</dbReference>
<keyword evidence="9 12" id="KW-0456">Lyase</keyword>
<dbReference type="CDD" id="cd00950">
    <property type="entry name" value="DHDPS"/>
    <property type="match status" value="1"/>
</dbReference>
<evidence type="ECO:0000256" key="9">
    <source>
        <dbReference type="ARBA" id="ARBA00023239"/>
    </source>
</evidence>
<feature type="active site" description="Proton donor/acceptor" evidence="12">
    <location>
        <position position="134"/>
    </location>
</feature>
<name>A0ABT6DEG3_9BACT</name>
<evidence type="ECO:0000313" key="15">
    <source>
        <dbReference type="Proteomes" id="UP001152321"/>
    </source>
</evidence>
<evidence type="ECO:0000256" key="1">
    <source>
        <dbReference type="ARBA" id="ARBA00003294"/>
    </source>
</evidence>
<evidence type="ECO:0000256" key="2">
    <source>
        <dbReference type="ARBA" id="ARBA00005120"/>
    </source>
</evidence>
<evidence type="ECO:0000256" key="13">
    <source>
        <dbReference type="PIRNR" id="PIRNR001365"/>
    </source>
</evidence>
<dbReference type="PANTHER" id="PTHR12128:SF66">
    <property type="entry name" value="4-HYDROXY-2-OXOGLUTARATE ALDOLASE, MITOCHONDRIAL"/>
    <property type="match status" value="1"/>
</dbReference>
<keyword evidence="15" id="KW-1185">Reference proteome</keyword>
<accession>A0ABT6DEG3</accession>
<organism evidence="14 15">
    <name type="scientific">Bdellovibrio svalbardensis</name>
    <dbReference type="NCBI Taxonomy" id="2972972"/>
    <lineage>
        <taxon>Bacteria</taxon>
        <taxon>Pseudomonadati</taxon>
        <taxon>Bdellovibrionota</taxon>
        <taxon>Bdellovibrionia</taxon>
        <taxon>Bdellovibrionales</taxon>
        <taxon>Pseudobdellovibrionaceae</taxon>
        <taxon>Bdellovibrio</taxon>
    </lineage>
</organism>
<evidence type="ECO:0000256" key="6">
    <source>
        <dbReference type="ARBA" id="ARBA00022605"/>
    </source>
</evidence>
<gene>
    <name evidence="12 14" type="primary">dapA</name>
    <name evidence="14" type="ORF">NWE73_00790</name>
</gene>
<dbReference type="InterPro" id="IPR005263">
    <property type="entry name" value="DapA"/>
</dbReference>
<comment type="similarity">
    <text evidence="3 12 13">Belongs to the DapA family.</text>
</comment>
<evidence type="ECO:0000256" key="10">
    <source>
        <dbReference type="ARBA" id="ARBA00023270"/>
    </source>
</evidence>
<dbReference type="PANTHER" id="PTHR12128">
    <property type="entry name" value="DIHYDRODIPICOLINATE SYNTHASE"/>
    <property type="match status" value="1"/>
</dbReference>
<keyword evidence="8 12" id="KW-0457">Lysine biosynthesis</keyword>
<reference evidence="14" key="1">
    <citation type="submission" date="2022-08" db="EMBL/GenBank/DDBJ databases">
        <title>Novel Bdellovibrio Species Isolated from Svalbard: Designation Bdellovibrio svalbardensis.</title>
        <authorList>
            <person name="Mitchell R.J."/>
            <person name="Choi S.Y."/>
        </authorList>
    </citation>
    <scope>NUCLEOTIDE SEQUENCE</scope>
    <source>
        <strain evidence="14">PAP01</strain>
    </source>
</reference>
<keyword evidence="10 12" id="KW-0704">Schiff base</keyword>
<evidence type="ECO:0000256" key="7">
    <source>
        <dbReference type="ARBA" id="ARBA00022915"/>
    </source>
</evidence>
<dbReference type="Pfam" id="PF00701">
    <property type="entry name" value="DHDPS"/>
    <property type="match status" value="1"/>
</dbReference>
<comment type="subcellular location">
    <subcellularLocation>
        <location evidence="12">Cytoplasm</location>
    </subcellularLocation>
</comment>
<comment type="pathway">
    <text evidence="2 12">Amino-acid biosynthesis; L-lysine biosynthesis via DAP pathway; (S)-tetrahydrodipicolinate from L-aspartate: step 3/4.</text>
</comment>
<evidence type="ECO:0000256" key="8">
    <source>
        <dbReference type="ARBA" id="ARBA00023154"/>
    </source>
</evidence>
<feature type="site" description="Part of a proton relay during catalysis" evidence="12">
    <location>
        <position position="108"/>
    </location>
</feature>
<feature type="binding site" evidence="12">
    <location>
        <position position="204"/>
    </location>
    <ligand>
        <name>pyruvate</name>
        <dbReference type="ChEBI" id="CHEBI:15361"/>
    </ligand>
</feature>